<reference evidence="1" key="1">
    <citation type="journal article" date="2021" name="Proc. Natl. Acad. Sci. U.S.A.">
        <title>A Catalog of Tens of Thousands of Viruses from Human Metagenomes Reveals Hidden Associations with Chronic Diseases.</title>
        <authorList>
            <person name="Tisza M.J."/>
            <person name="Buck C.B."/>
        </authorList>
    </citation>
    <scope>NUCLEOTIDE SEQUENCE</scope>
    <source>
        <strain evidence="1">Ctrcb4</strain>
    </source>
</reference>
<protein>
    <submittedName>
        <fullName evidence="1">Uncharacterized protein</fullName>
    </submittedName>
</protein>
<accession>A0A8S5RPM7</accession>
<evidence type="ECO:0000313" key="1">
    <source>
        <dbReference type="EMBL" id="DAE33081.1"/>
    </source>
</evidence>
<dbReference type="EMBL" id="BK059132">
    <property type="protein sequence ID" value="DAE33081.1"/>
    <property type="molecule type" value="Genomic_DNA"/>
</dbReference>
<sequence>MKNKISLIAGNLLNGNQQLSVRICKRNYEALTKVQRLVWKT</sequence>
<name>A0A8S5RPM7_9VIRU</name>
<proteinExistence type="predicted"/>
<organism evidence="1">
    <name type="scientific">virus sp. ctrcb4</name>
    <dbReference type="NCBI Taxonomy" id="2825824"/>
    <lineage>
        <taxon>Viruses</taxon>
    </lineage>
</organism>